<dbReference type="Gene3D" id="3.40.50.300">
    <property type="entry name" value="P-loop containing nucleotide triphosphate hydrolases"/>
    <property type="match status" value="4"/>
</dbReference>
<evidence type="ECO:0000313" key="8">
    <source>
        <dbReference type="Proteomes" id="UP001596122"/>
    </source>
</evidence>
<proteinExistence type="predicted"/>
<dbReference type="PROSITE" id="PS50901">
    <property type="entry name" value="FTSK"/>
    <property type="match status" value="2"/>
</dbReference>
<dbReference type="InterPro" id="IPR050206">
    <property type="entry name" value="FtsK/SpoIIIE/SftA"/>
</dbReference>
<comment type="caution">
    <text evidence="7">The sequence shown here is derived from an EMBL/GenBank/DDBJ whole genome shotgun (WGS) entry which is preliminary data.</text>
</comment>
<dbReference type="InterPro" id="IPR002543">
    <property type="entry name" value="FtsK_dom"/>
</dbReference>
<feature type="region of interest" description="Disordered" evidence="4">
    <location>
        <begin position="858"/>
        <end position="902"/>
    </location>
</feature>
<dbReference type="CDD" id="cd00060">
    <property type="entry name" value="FHA"/>
    <property type="match status" value="1"/>
</dbReference>
<evidence type="ECO:0000313" key="7">
    <source>
        <dbReference type="EMBL" id="MFC5381817.1"/>
    </source>
</evidence>
<evidence type="ECO:0000256" key="5">
    <source>
        <dbReference type="SAM" id="Phobius"/>
    </source>
</evidence>
<name>A0ABW0GQL8_9MICO</name>
<dbReference type="EMBL" id="JBHSLD010000013">
    <property type="protein sequence ID" value="MFC5381817.1"/>
    <property type="molecule type" value="Genomic_DNA"/>
</dbReference>
<gene>
    <name evidence="7" type="ORF">ACFPJ6_13595</name>
</gene>
<keyword evidence="8" id="KW-1185">Reference proteome</keyword>
<evidence type="ECO:0000256" key="4">
    <source>
        <dbReference type="SAM" id="MobiDB-lite"/>
    </source>
</evidence>
<evidence type="ECO:0000256" key="3">
    <source>
        <dbReference type="PROSITE-ProRule" id="PRU00289"/>
    </source>
</evidence>
<dbReference type="Pfam" id="PF01580">
    <property type="entry name" value="FtsK_SpoIIIE"/>
    <property type="match status" value="2"/>
</dbReference>
<dbReference type="SMART" id="SM00382">
    <property type="entry name" value="AAA"/>
    <property type="match status" value="2"/>
</dbReference>
<keyword evidence="5" id="KW-1133">Transmembrane helix</keyword>
<feature type="domain" description="FtsK" evidence="6">
    <location>
        <begin position="628"/>
        <end position="818"/>
    </location>
</feature>
<protein>
    <submittedName>
        <fullName evidence="7">FtsK/SpoIIIE domain-containing protein</fullName>
    </submittedName>
</protein>
<evidence type="ECO:0000259" key="6">
    <source>
        <dbReference type="PROSITE" id="PS50901"/>
    </source>
</evidence>
<feature type="binding site" evidence="3">
    <location>
        <begin position="994"/>
        <end position="1001"/>
    </location>
    <ligand>
        <name>ATP</name>
        <dbReference type="ChEBI" id="CHEBI:30616"/>
    </ligand>
</feature>
<dbReference type="RefSeq" id="WP_340271159.1">
    <property type="nucleotide sequence ID" value="NZ_JBBEOG010000009.1"/>
</dbReference>
<keyword evidence="1 3" id="KW-0547">Nucleotide-binding</keyword>
<evidence type="ECO:0000256" key="2">
    <source>
        <dbReference type="ARBA" id="ARBA00022840"/>
    </source>
</evidence>
<dbReference type="PANTHER" id="PTHR22683">
    <property type="entry name" value="SPORULATION PROTEIN RELATED"/>
    <property type="match status" value="1"/>
</dbReference>
<dbReference type="InterPro" id="IPR027417">
    <property type="entry name" value="P-loop_NTPase"/>
</dbReference>
<dbReference type="Proteomes" id="UP001596122">
    <property type="component" value="Unassembled WGS sequence"/>
</dbReference>
<dbReference type="PANTHER" id="PTHR22683:SF1">
    <property type="entry name" value="TYPE VII SECRETION SYSTEM PROTEIN ESSC"/>
    <property type="match status" value="1"/>
</dbReference>
<feature type="domain" description="FtsK" evidence="6">
    <location>
        <begin position="976"/>
        <end position="1171"/>
    </location>
</feature>
<dbReference type="CDD" id="cd01127">
    <property type="entry name" value="TrwB_TraG_TraD_VirD4"/>
    <property type="match status" value="1"/>
</dbReference>
<dbReference type="Gene3D" id="2.60.200.20">
    <property type="match status" value="1"/>
</dbReference>
<evidence type="ECO:0000256" key="1">
    <source>
        <dbReference type="ARBA" id="ARBA00022741"/>
    </source>
</evidence>
<keyword evidence="5" id="KW-0472">Membrane</keyword>
<accession>A0ABW0GQL8</accession>
<keyword evidence="5" id="KW-0812">Transmembrane</keyword>
<sequence length="1466" mass="154157">MRTSVSVVDAGSGELRDVLVDADPATPAHEVASALCGVEGAPPPTLYVGGRALDPRLPIASALLDGTVVGLGHPAGTARHEPDGLVEVRVVSGPGAGTVVRLAPGVTCLGGGPTDEVRVPALGVSRVGLDVDPDGTVRILPRSDRQSTILDGEAVTGGTRWPVGSVLRLGPCLLQLSPVEPRDAAVRLGEDGSTLAYNRPPRILPPEQQTLYRLPQPPTAPHRRALPVAAALVPLVLAVAMALVLDRWYIVLFGLMTPVLLVASHVHERRSGRARHRAEVRDYEIRRDEVLADATAAVVDERHSRRRAAPDPAAVLLIADGPRSRLWERRRTDPDYLLLRVGTADLPSEVVVEDPARPEHRRRSVEVVTDVPVCVPLAERGVVGVAGSGGRARQVAGWCLAQLAVLHSPSELALVVLTDAGAAEDWDWVRWLPHTAPDEALDAVRLVGTDADTCARRIAELAALVAARRQAARAGACGAPDVVVVLDGARRLRSLPGVVQLLRDGPAVGVRFLCLDDHSRLLPEECTAVVRVEQRPERVEEETLCVAQPRVDDVPGVRPDLVPRAWLRRVARAIAPLRDVGDDAQGVLPARARLLDVLGMETPDGEALADRWSRAGASTEAVVGLSSDGPFTVDLRGDGPHALVAGTTGAGKSELLQTLVASLAVANRPEAMNFVLVDYKGGAAFRDCADLPHTVGLVTDLDPLLAERALVSLRAELRRRERILADAAATDLDDYRRRSRGEAATLARLVVVIDEFASLVRELPDFVTGLVDVAQRGRSLGLHLVLATQRPSGAVSPEIRANTNLRIALRMTDPTESADVLDAPDAAGISRTTPGRAYARLAAGSVVPFQTARVGGRWPEQGSDVTVPPPWVATLPTSTLGRPVPTRPSGPVPATREAEGADHGTTDLAVLVAAARAAACHLGVAPPHRPWLDPLPAVVTLEDLRGRATSQARGNRPGAPHPAAGFAVEDRPDRQAQPVLGIDLRAFAHLCVVGAPRSGRSQSLRTIAGSLAGAYGTADLHLYGLDFGTGALLALTALPQCGAVVQGSEVDRARRLFTRLQEELVRRAQVLATGGFAGVEEQRRAVALEERLPHLVLLLDGWEGFAAGLGEADGGRWTEVLHQLLRQGAGAGVHVVLAGDRRLLTSRTATLVEDKLVLRLAERTDYALAGVAARTVPAHLPPGRALHAGTGTAVQIALLDPDPTGAVQAAALARIGAAARRCGSGGPTTRPEAGSPAPFRVDTLPARLDTTEARRLRPPDQLSPLWAMVGVGGDELRAHGPDLAVASTFLVAGPPRSGRSSLLRVMASSVLAQGGEVVVLAPRPSPLRELAAEPGVRGVLTNATPEQLQRLTEPAGPVALVVDDGELVADAPTTQWLRDYVRACPGSDRAVVLGGALGEVASGFSGWQVDVRRGRRGALLSPQAALDGDLIGVAVPRSAIGAPAHPGRALVHLGDGRLLSVQVPAP</sequence>
<organism evidence="7 8">
    <name type="scientific">Aquipuribacter nitratireducens</name>
    <dbReference type="NCBI Taxonomy" id="650104"/>
    <lineage>
        <taxon>Bacteria</taxon>
        <taxon>Bacillati</taxon>
        <taxon>Actinomycetota</taxon>
        <taxon>Actinomycetes</taxon>
        <taxon>Micrococcales</taxon>
        <taxon>Intrasporangiaceae</taxon>
        <taxon>Aquipuribacter</taxon>
    </lineage>
</organism>
<feature type="region of interest" description="Disordered" evidence="4">
    <location>
        <begin position="1222"/>
        <end position="1241"/>
    </location>
</feature>
<dbReference type="SUPFAM" id="SSF52540">
    <property type="entry name" value="P-loop containing nucleoside triphosphate hydrolases"/>
    <property type="match status" value="3"/>
</dbReference>
<keyword evidence="2 3" id="KW-0067">ATP-binding</keyword>
<reference evidence="8" key="1">
    <citation type="journal article" date="2019" name="Int. J. Syst. Evol. Microbiol.">
        <title>The Global Catalogue of Microorganisms (GCM) 10K type strain sequencing project: providing services to taxonomists for standard genome sequencing and annotation.</title>
        <authorList>
            <consortium name="The Broad Institute Genomics Platform"/>
            <consortium name="The Broad Institute Genome Sequencing Center for Infectious Disease"/>
            <person name="Wu L."/>
            <person name="Ma J."/>
        </authorList>
    </citation>
    <scope>NUCLEOTIDE SEQUENCE [LARGE SCALE GENOMIC DNA]</scope>
    <source>
        <strain evidence="8">CCUG 43114</strain>
    </source>
</reference>
<feature type="transmembrane region" description="Helical" evidence="5">
    <location>
        <begin position="225"/>
        <end position="243"/>
    </location>
</feature>
<dbReference type="InterPro" id="IPR003593">
    <property type="entry name" value="AAA+_ATPase"/>
</dbReference>
<feature type="binding site" evidence="3">
    <location>
        <begin position="646"/>
        <end position="653"/>
    </location>
    <ligand>
        <name>ATP</name>
        <dbReference type="ChEBI" id="CHEBI:30616"/>
    </ligand>
</feature>